<keyword evidence="1" id="KW-1133">Transmembrane helix</keyword>
<keyword evidence="3" id="KW-1185">Reference proteome</keyword>
<name>A0A9W6IKF2_9PROT</name>
<evidence type="ECO:0000313" key="2">
    <source>
        <dbReference type="EMBL" id="GLK51593.1"/>
    </source>
</evidence>
<keyword evidence="1" id="KW-0472">Membrane</keyword>
<protein>
    <recommendedName>
        <fullName evidence="4">PepSY-associated TM region</fullName>
    </recommendedName>
</protein>
<feature type="transmembrane region" description="Helical" evidence="1">
    <location>
        <begin position="201"/>
        <end position="225"/>
    </location>
</feature>
<proteinExistence type="predicted"/>
<keyword evidence="1" id="KW-0812">Transmembrane</keyword>
<evidence type="ECO:0000256" key="1">
    <source>
        <dbReference type="SAM" id="Phobius"/>
    </source>
</evidence>
<dbReference type="RefSeq" id="WP_271185973.1">
    <property type="nucleotide sequence ID" value="NZ_BSFE01000002.1"/>
</dbReference>
<reference evidence="2" key="1">
    <citation type="journal article" date="2014" name="Int. J. Syst. Evol. Microbiol.">
        <title>Complete genome sequence of Corynebacterium casei LMG S-19264T (=DSM 44701T), isolated from a smear-ripened cheese.</title>
        <authorList>
            <consortium name="US DOE Joint Genome Institute (JGI-PGF)"/>
            <person name="Walter F."/>
            <person name="Albersmeier A."/>
            <person name="Kalinowski J."/>
            <person name="Ruckert C."/>
        </authorList>
    </citation>
    <scope>NUCLEOTIDE SEQUENCE</scope>
    <source>
        <strain evidence="2">VKM B-1513</strain>
    </source>
</reference>
<feature type="transmembrane region" description="Helical" evidence="1">
    <location>
        <begin position="12"/>
        <end position="37"/>
    </location>
</feature>
<sequence length="236" mass="26632">MKYFRLMSQIHLWLGIAIGVQVMLWLISGLVMVLWPIETVRGEHLRHAEAEIAIDWADDALPLSAILASQGTAVVSARTGRLAGRPVWRLGTAEGPQMVDARTGEDLTPVDEGLAREIALERYAGRGALTEQVRIETPPREAGLAVPAWRFEFGPEDPATLYINSQTGELRAVRTTLWRVYDVFWGLHIMDWSTRENFNSWWIKATSVLAILFGLAGVVLTVYRIRWMLRPKRRSA</sequence>
<gene>
    <name evidence="2" type="ORF">GCM10017621_11010</name>
</gene>
<dbReference type="Proteomes" id="UP001143486">
    <property type="component" value="Unassembled WGS sequence"/>
</dbReference>
<reference evidence="2" key="2">
    <citation type="submission" date="2023-01" db="EMBL/GenBank/DDBJ databases">
        <authorList>
            <person name="Sun Q."/>
            <person name="Evtushenko L."/>
        </authorList>
    </citation>
    <scope>NUCLEOTIDE SEQUENCE</scope>
    <source>
        <strain evidence="2">VKM B-1513</strain>
    </source>
</reference>
<evidence type="ECO:0008006" key="4">
    <source>
        <dbReference type="Google" id="ProtNLM"/>
    </source>
</evidence>
<organism evidence="2 3">
    <name type="scientific">Maricaulis virginensis</name>
    <dbReference type="NCBI Taxonomy" id="144022"/>
    <lineage>
        <taxon>Bacteria</taxon>
        <taxon>Pseudomonadati</taxon>
        <taxon>Pseudomonadota</taxon>
        <taxon>Alphaproteobacteria</taxon>
        <taxon>Maricaulales</taxon>
        <taxon>Maricaulaceae</taxon>
        <taxon>Maricaulis</taxon>
    </lineage>
</organism>
<evidence type="ECO:0000313" key="3">
    <source>
        <dbReference type="Proteomes" id="UP001143486"/>
    </source>
</evidence>
<dbReference type="AlphaFoldDB" id="A0A9W6IKF2"/>
<accession>A0A9W6IKF2</accession>
<comment type="caution">
    <text evidence="2">The sequence shown here is derived from an EMBL/GenBank/DDBJ whole genome shotgun (WGS) entry which is preliminary data.</text>
</comment>
<dbReference type="EMBL" id="BSFE01000002">
    <property type="protein sequence ID" value="GLK51593.1"/>
    <property type="molecule type" value="Genomic_DNA"/>
</dbReference>